<proteinExistence type="predicted"/>
<evidence type="ECO:0000313" key="2">
    <source>
        <dbReference type="EMBL" id="MEC3876487.1"/>
    </source>
</evidence>
<organism evidence="2 3">
    <name type="scientific">Chryseobacterium salviniae</name>
    <dbReference type="NCBI Taxonomy" id="3101750"/>
    <lineage>
        <taxon>Bacteria</taxon>
        <taxon>Pseudomonadati</taxon>
        <taxon>Bacteroidota</taxon>
        <taxon>Flavobacteriia</taxon>
        <taxon>Flavobacteriales</taxon>
        <taxon>Weeksellaceae</taxon>
        <taxon>Chryseobacterium group</taxon>
        <taxon>Chryseobacterium</taxon>
    </lineage>
</organism>
<sequence length="659" mass="77635">MSFKIIAIKPLSGSEEHLKNLKPEIIYYLNQDYKIQLDKIEFKKSQPKNFFSKQSIEICAIVGKNGSGKSSLTNLLVKFINNIFYYLREDSKNEGLHVVNKINNMVVEVYYHVQNEDSDSIYRIILDNTSYRVEIFRPKTIDSSVYDKITDMEFSIENFGKIFFYTQVIDYSLYSFNSLQEGDWINNIFHKNDSYQTPVVLNPYRKRGNIDINVENILSVQRFLSNIVKEKSNKQITDSLKVHKIYLSLKAPKDLRKQIINDIQYDLRYIEKDSLFNDFNDFFKCNRILDPLIKRRIVNYLVYKLASVAIKYNEYNKFCILNDTDNGSIQNQKNKGLSESLSVSDISDFLSTRKKYEIILIDIQSFFKQIQEDHSHITFKIKQIINYLKYNHLNTLEDDSINFQKPFKDIEGIENLDTIEFLPPPIFKVKIELVDSFNNKVEFETLSSGEKQMIFSQNSLFYHLRNLESVSDKFDKQKIQYQNVNIILDEIELYFHPEYQRKYIKRLITGIENLSLIKIKNISLIFSTHSPFILSDIPSLNVLKLNNGNPNLDNEIDETFGANIYDLLKDNFFLDGFIGEFALNKSLDLLNFLTATDIFYENWDAHSSEQTINLIAEPILREKFRNLYNKKFKTDLDIKKEIENLQNILKERDNDSNRQ</sequence>
<accession>A0ABU6HX04</accession>
<dbReference type="SUPFAM" id="SSF52540">
    <property type="entry name" value="P-loop containing nucleoside triphosphate hydrolases"/>
    <property type="match status" value="1"/>
</dbReference>
<protein>
    <submittedName>
        <fullName evidence="2">AAA family ATPase</fullName>
    </submittedName>
</protein>
<evidence type="ECO:0000259" key="1">
    <source>
        <dbReference type="Pfam" id="PF13304"/>
    </source>
</evidence>
<dbReference type="Proteomes" id="UP001348397">
    <property type="component" value="Unassembled WGS sequence"/>
</dbReference>
<feature type="domain" description="ATPase AAA-type core" evidence="1">
    <location>
        <begin position="332"/>
        <end position="535"/>
    </location>
</feature>
<dbReference type="RefSeq" id="WP_326321226.1">
    <property type="nucleotide sequence ID" value="NZ_JAYLAA010000041.1"/>
</dbReference>
<dbReference type="EMBL" id="JAYLAA010000041">
    <property type="protein sequence ID" value="MEC3876487.1"/>
    <property type="molecule type" value="Genomic_DNA"/>
</dbReference>
<reference evidence="2 3" key="1">
    <citation type="submission" date="2024-01" db="EMBL/GenBank/DDBJ databases">
        <title>Chryseobacterium sp. T9W2-O.</title>
        <authorList>
            <person name="Maltman C."/>
        </authorList>
    </citation>
    <scope>NUCLEOTIDE SEQUENCE [LARGE SCALE GENOMIC DNA]</scope>
    <source>
        <strain evidence="2 3">T9W2-O</strain>
    </source>
</reference>
<dbReference type="InterPro" id="IPR003959">
    <property type="entry name" value="ATPase_AAA_core"/>
</dbReference>
<evidence type="ECO:0000313" key="3">
    <source>
        <dbReference type="Proteomes" id="UP001348397"/>
    </source>
</evidence>
<dbReference type="InterPro" id="IPR027417">
    <property type="entry name" value="P-loop_NTPase"/>
</dbReference>
<name>A0ABU6HX04_9FLAO</name>
<gene>
    <name evidence="2" type="ORF">SOP96_12245</name>
</gene>
<keyword evidence="3" id="KW-1185">Reference proteome</keyword>
<comment type="caution">
    <text evidence="2">The sequence shown here is derived from an EMBL/GenBank/DDBJ whole genome shotgun (WGS) entry which is preliminary data.</text>
</comment>
<dbReference type="Pfam" id="PF13304">
    <property type="entry name" value="AAA_21"/>
    <property type="match status" value="1"/>
</dbReference>